<feature type="compositionally biased region" description="Basic residues" evidence="1">
    <location>
        <begin position="41"/>
        <end position="51"/>
    </location>
</feature>
<gene>
    <name evidence="2" type="ORF">BN1224_H12_DZ_00060</name>
    <name evidence="3" type="ORF">BN1224_Panola_F_01440</name>
    <name evidence="4" type="ORF">BN1224_YK41_BO_00350</name>
</gene>
<evidence type="ECO:0000313" key="3">
    <source>
        <dbReference type="EMBL" id="CRI47081.1"/>
    </source>
</evidence>
<name>A0A0F7WUE6_CHLPN</name>
<accession>A0A0F7WUE6</accession>
<dbReference type="EMBL" id="LN847232">
    <property type="protein sequence ID" value="CRI47081.1"/>
    <property type="molecule type" value="Genomic_DNA"/>
</dbReference>
<evidence type="ECO:0000256" key="1">
    <source>
        <dbReference type="SAM" id="MobiDB-lite"/>
    </source>
</evidence>
<organism evidence="2">
    <name type="scientific">Chlamydia pneumoniae</name>
    <name type="common">Chlamydophila pneumoniae</name>
    <dbReference type="NCBI Taxonomy" id="83558"/>
    <lineage>
        <taxon>Bacteria</taxon>
        <taxon>Pseudomonadati</taxon>
        <taxon>Chlamydiota</taxon>
        <taxon>Chlamydiia</taxon>
        <taxon>Chlamydiales</taxon>
        <taxon>Chlamydiaceae</taxon>
        <taxon>Chlamydia/Chlamydophila group</taxon>
        <taxon>Chlamydia</taxon>
    </lineage>
</organism>
<sequence>MALMSTSLPDGPLFLSLTDPRCFGRVPRASPRDIRRLSDPKHHKLPKGKRP</sequence>
<evidence type="ECO:0000313" key="4">
    <source>
        <dbReference type="EMBL" id="CRI73122.1"/>
    </source>
</evidence>
<feature type="region of interest" description="Disordered" evidence="1">
    <location>
        <begin position="1"/>
        <end position="51"/>
    </location>
</feature>
<feature type="compositionally biased region" description="Basic and acidic residues" evidence="1">
    <location>
        <begin position="30"/>
        <end position="40"/>
    </location>
</feature>
<evidence type="ECO:0000313" key="2">
    <source>
        <dbReference type="EMBL" id="CRI43710.1"/>
    </source>
</evidence>
<dbReference type="EMBL" id="LN847180">
    <property type="protein sequence ID" value="CRI43710.1"/>
    <property type="molecule type" value="Genomic_DNA"/>
</dbReference>
<dbReference type="AlphaFoldDB" id="A0A0F7WUE6"/>
<proteinExistence type="predicted"/>
<protein>
    <submittedName>
        <fullName evidence="2">Uncharacterized protein</fullName>
    </submittedName>
</protein>
<dbReference type="EMBL" id="LN849040">
    <property type="protein sequence ID" value="CRI73122.1"/>
    <property type="molecule type" value="Genomic_DNA"/>
</dbReference>
<reference evidence="2" key="1">
    <citation type="submission" date="2015-05" db="EMBL/GenBank/DDBJ databases">
        <authorList>
            <person name="Rattei Thomas"/>
        </authorList>
    </citation>
    <scope>NUCLEOTIDE SEQUENCE</scope>
    <source>
        <strain evidence="2">H12</strain>
        <strain evidence="3">Panola</strain>
        <strain evidence="4">YK41</strain>
    </source>
</reference>